<evidence type="ECO:0000313" key="8">
    <source>
        <dbReference type="EMBL" id="RKP37893.1"/>
    </source>
</evidence>
<evidence type="ECO:0000256" key="3">
    <source>
        <dbReference type="ARBA" id="ARBA00022692"/>
    </source>
</evidence>
<dbReference type="InterPro" id="IPR051584">
    <property type="entry name" value="GPCR-associated_LMBR1"/>
</dbReference>
<dbReference type="GO" id="GO:0016020">
    <property type="term" value="C:membrane"/>
    <property type="evidence" value="ECO:0007669"/>
    <property type="project" value="UniProtKB-SubCell"/>
</dbReference>
<dbReference type="Pfam" id="PF04791">
    <property type="entry name" value="LMBR1"/>
    <property type="match status" value="1"/>
</dbReference>
<evidence type="ECO:0000256" key="7">
    <source>
        <dbReference type="SAM" id="Phobius"/>
    </source>
</evidence>
<keyword evidence="5 7" id="KW-0472">Membrane</keyword>
<sequence>MDSFPSPTQSPLPASSSPIASPTPTPTPVPTPPAIPPPSVFSVVPVILCFVATFGLVAILINYFGDRRKTRWYVQGIATLSWYLPFTIMFLLPLDLSSTLYRRCQQSETCRATGLGGGAPLMYLDERAQFIIWRVVYWTSFSLTWLSLPFLISFVDSGAFRVRDRVRSALRANLLYYSFAGLAALGFLGYFIFVKGITDGKALMAFVMAAANSWGLLLIIIFMGCGLVAVPRRLWHSANLEREFEQIEAKAVGLKDDWFIAEMDLYDLLAKTRVVEDRLPSGSPLRPLVQLILKKFPPASQRATTASIIRTGDSEELGLPDVFTEKFLEDLHLRVMRAQSKEARCRALWEQQLHTALFFQDVLHSAHNPDHRLESTIQPYRDASPLHKSTAWWWYVRIRPFLYRTFALVFTLLSVALIWSEVTFNFSNPPLSIFAHLLHSLPLSYASLEAISFLTMAYMCACAYMMLMKLKLFHFYALAPNHHTNERSLLFCGSYLCRLTTPLCYNFLTLSRETTNPVFAQFMGQIDLVPFLGDEFNDWMPILILIPALITYFRIHSRIFSWFDASDPLLTSDD</sequence>
<reference evidence="9" key="1">
    <citation type="journal article" date="2018" name="Nat. Microbiol.">
        <title>Leveraging single-cell genomics to expand the fungal tree of life.</title>
        <authorList>
            <person name="Ahrendt S.R."/>
            <person name="Quandt C.A."/>
            <person name="Ciobanu D."/>
            <person name="Clum A."/>
            <person name="Salamov A."/>
            <person name="Andreopoulos B."/>
            <person name="Cheng J.F."/>
            <person name="Woyke T."/>
            <person name="Pelin A."/>
            <person name="Henrissat B."/>
            <person name="Reynolds N.K."/>
            <person name="Benny G.L."/>
            <person name="Smith M.E."/>
            <person name="James T.Y."/>
            <person name="Grigoriev I.V."/>
        </authorList>
    </citation>
    <scope>NUCLEOTIDE SEQUENCE [LARGE SCALE GENOMIC DNA]</scope>
    <source>
        <strain evidence="9">RSA 468</strain>
    </source>
</reference>
<evidence type="ECO:0000256" key="4">
    <source>
        <dbReference type="ARBA" id="ARBA00022989"/>
    </source>
</evidence>
<feature type="transmembrane region" description="Helical" evidence="7">
    <location>
        <begin position="131"/>
        <end position="154"/>
    </location>
</feature>
<keyword evidence="3 7" id="KW-0812">Transmembrane</keyword>
<feature type="compositionally biased region" description="Low complexity" evidence="6">
    <location>
        <begin position="11"/>
        <end position="20"/>
    </location>
</feature>
<dbReference type="InterPro" id="IPR006876">
    <property type="entry name" value="LMBR1-like_membr_prot"/>
</dbReference>
<keyword evidence="4 7" id="KW-1133">Transmembrane helix</keyword>
<dbReference type="EMBL" id="ML002433">
    <property type="protein sequence ID" value="RKP37893.1"/>
    <property type="molecule type" value="Genomic_DNA"/>
</dbReference>
<feature type="non-terminal residue" evidence="8">
    <location>
        <position position="574"/>
    </location>
</feature>
<feature type="compositionally biased region" description="Pro residues" evidence="6">
    <location>
        <begin position="21"/>
        <end position="31"/>
    </location>
</feature>
<protein>
    <submittedName>
        <fullName evidence="8">LMBR1-like membrane protein</fullName>
    </submittedName>
</protein>
<evidence type="ECO:0000256" key="1">
    <source>
        <dbReference type="ARBA" id="ARBA00004141"/>
    </source>
</evidence>
<feature type="transmembrane region" description="Helical" evidence="7">
    <location>
        <begin position="401"/>
        <end position="422"/>
    </location>
</feature>
<dbReference type="PANTHER" id="PTHR21355:SF0">
    <property type="entry name" value="G-PROTEIN COUPLED RECEPTOR-ASSOCIATED PROTEIN LMBRD2"/>
    <property type="match status" value="1"/>
</dbReference>
<comment type="similarity">
    <text evidence="2">Belongs to the LIMR family.</text>
</comment>
<feature type="transmembrane region" description="Helical" evidence="7">
    <location>
        <begin position="40"/>
        <end position="65"/>
    </location>
</feature>
<dbReference type="Proteomes" id="UP000268162">
    <property type="component" value="Unassembled WGS sequence"/>
</dbReference>
<proteinExistence type="inferred from homology"/>
<feature type="transmembrane region" description="Helical" evidence="7">
    <location>
        <begin position="72"/>
        <end position="92"/>
    </location>
</feature>
<feature type="transmembrane region" description="Helical" evidence="7">
    <location>
        <begin position="174"/>
        <end position="193"/>
    </location>
</feature>
<comment type="subcellular location">
    <subcellularLocation>
        <location evidence="1">Membrane</location>
        <topology evidence="1">Multi-pass membrane protein</topology>
    </subcellularLocation>
</comment>
<dbReference type="AlphaFoldDB" id="A0A4P9ZWA9"/>
<feature type="region of interest" description="Disordered" evidence="6">
    <location>
        <begin position="1"/>
        <end position="31"/>
    </location>
</feature>
<evidence type="ECO:0000256" key="5">
    <source>
        <dbReference type="ARBA" id="ARBA00023136"/>
    </source>
</evidence>
<accession>A0A4P9ZWA9</accession>
<name>A0A4P9ZWA9_9FUNG</name>
<organism evidence="8 9">
    <name type="scientific">Dimargaris cristalligena</name>
    <dbReference type="NCBI Taxonomy" id="215637"/>
    <lineage>
        <taxon>Eukaryota</taxon>
        <taxon>Fungi</taxon>
        <taxon>Fungi incertae sedis</taxon>
        <taxon>Zoopagomycota</taxon>
        <taxon>Kickxellomycotina</taxon>
        <taxon>Dimargaritomycetes</taxon>
        <taxon>Dimargaritales</taxon>
        <taxon>Dimargaritaceae</taxon>
        <taxon>Dimargaris</taxon>
    </lineage>
</organism>
<keyword evidence="9" id="KW-1185">Reference proteome</keyword>
<gene>
    <name evidence="8" type="ORF">BJ085DRAFT_16669</name>
</gene>
<evidence type="ECO:0000256" key="6">
    <source>
        <dbReference type="SAM" id="MobiDB-lite"/>
    </source>
</evidence>
<evidence type="ECO:0000256" key="2">
    <source>
        <dbReference type="ARBA" id="ARBA00010487"/>
    </source>
</evidence>
<evidence type="ECO:0000313" key="9">
    <source>
        <dbReference type="Proteomes" id="UP000268162"/>
    </source>
</evidence>
<feature type="transmembrane region" description="Helical" evidence="7">
    <location>
        <begin position="205"/>
        <end position="230"/>
    </location>
</feature>
<dbReference type="PANTHER" id="PTHR21355">
    <property type="entry name" value="G-PROTEIN COUPLED RECEPTOR-ASSOCIATED PROTEIN LMBRD2"/>
    <property type="match status" value="1"/>
</dbReference>
<feature type="transmembrane region" description="Helical" evidence="7">
    <location>
        <begin position="442"/>
        <end position="467"/>
    </location>
</feature>